<dbReference type="InterPro" id="IPR002762">
    <property type="entry name" value="CbiX-like"/>
</dbReference>
<dbReference type="CDD" id="cd02980">
    <property type="entry name" value="TRX_Fd_family"/>
    <property type="match status" value="1"/>
</dbReference>
<dbReference type="EMBL" id="JACIEC010000009">
    <property type="protein sequence ID" value="MBB4145612.1"/>
    <property type="molecule type" value="Genomic_DNA"/>
</dbReference>
<comment type="caution">
    <text evidence="3">The sequence shown here is derived from an EMBL/GenBank/DDBJ whole genome shotgun (WGS) entry which is preliminary data.</text>
</comment>
<dbReference type="SUPFAM" id="SSF53800">
    <property type="entry name" value="Chelatase"/>
    <property type="match status" value="1"/>
</dbReference>
<sequence length="264" mass="28678">MTKEIELDERRAVLLIAKSAFAAAPHADMARLAGVMAEHRPDAVVRYAFIEQGTPSLKEALLALVGEGCSHVSIVPLVLPMEPSVPTWLQKVVRRWRNEDHRPWPEIALTAHIAASPVMAALLGDLVASATSFDLAVDQKSLAEGSLVPDQKRRVLVCQGGPCNGAGADALWCHLRNEQQRLKLRTTGEGTMTAKSTCLGPCNLAPVVQVFPEGTYYGGVTEAAVDRIITEHLLGGTVVEDFAYHPTGRKQRLRPLQTPRFPNP</sequence>
<keyword evidence="2" id="KW-0456">Lyase</keyword>
<gene>
    <name evidence="3" type="ORF">GGQ72_004177</name>
</gene>
<evidence type="ECO:0000256" key="2">
    <source>
        <dbReference type="ARBA" id="ARBA00023239"/>
    </source>
</evidence>
<reference evidence="3 4" key="1">
    <citation type="submission" date="2020-08" db="EMBL/GenBank/DDBJ databases">
        <title>Genomic Encyclopedia of Type Strains, Phase IV (KMG-IV): sequencing the most valuable type-strain genomes for metagenomic binning, comparative biology and taxonomic classification.</title>
        <authorList>
            <person name="Goeker M."/>
        </authorList>
    </citation>
    <scope>NUCLEOTIDE SEQUENCE [LARGE SCALE GENOMIC DNA]</scope>
    <source>
        <strain evidence="3 4">DSM 29514</strain>
    </source>
</reference>
<evidence type="ECO:0000313" key="3">
    <source>
        <dbReference type="EMBL" id="MBB4145612.1"/>
    </source>
</evidence>
<dbReference type="Pfam" id="PF01903">
    <property type="entry name" value="CbiX"/>
    <property type="match status" value="1"/>
</dbReference>
<keyword evidence="4" id="KW-1185">Reference proteome</keyword>
<dbReference type="GO" id="GO:0046872">
    <property type="term" value="F:metal ion binding"/>
    <property type="evidence" value="ECO:0007669"/>
    <property type="project" value="UniProtKB-KW"/>
</dbReference>
<dbReference type="Proteomes" id="UP000519897">
    <property type="component" value="Unassembled WGS sequence"/>
</dbReference>
<proteinExistence type="predicted"/>
<evidence type="ECO:0000313" key="4">
    <source>
        <dbReference type="Proteomes" id="UP000519897"/>
    </source>
</evidence>
<dbReference type="GO" id="GO:0016829">
    <property type="term" value="F:lyase activity"/>
    <property type="evidence" value="ECO:0007669"/>
    <property type="project" value="UniProtKB-KW"/>
</dbReference>
<organism evidence="3 4">
    <name type="scientific">Rhizobium rhizoryzae</name>
    <dbReference type="NCBI Taxonomy" id="451876"/>
    <lineage>
        <taxon>Bacteria</taxon>
        <taxon>Pseudomonadati</taxon>
        <taxon>Pseudomonadota</taxon>
        <taxon>Alphaproteobacteria</taxon>
        <taxon>Hyphomicrobiales</taxon>
        <taxon>Rhizobiaceae</taxon>
        <taxon>Rhizobium/Agrobacterium group</taxon>
        <taxon>Rhizobium</taxon>
    </lineage>
</organism>
<evidence type="ECO:0000256" key="1">
    <source>
        <dbReference type="ARBA" id="ARBA00022723"/>
    </source>
</evidence>
<dbReference type="InterPro" id="IPR036249">
    <property type="entry name" value="Thioredoxin-like_sf"/>
</dbReference>
<dbReference type="Gene3D" id="3.40.50.1400">
    <property type="match status" value="1"/>
</dbReference>
<dbReference type="SUPFAM" id="SSF52833">
    <property type="entry name" value="Thioredoxin-like"/>
    <property type="match status" value="1"/>
</dbReference>
<dbReference type="Pfam" id="PF01257">
    <property type="entry name" value="2Fe-2S_thioredx"/>
    <property type="match status" value="1"/>
</dbReference>
<keyword evidence="1" id="KW-0479">Metal-binding</keyword>
<name>A0A7W6LLS3_9HYPH</name>
<dbReference type="Gene3D" id="3.40.30.10">
    <property type="entry name" value="Glutaredoxin"/>
    <property type="match status" value="1"/>
</dbReference>
<dbReference type="AlphaFoldDB" id="A0A7W6LLS3"/>
<protein>
    <submittedName>
        <fullName evidence="3">(2Fe-2S) ferredoxin</fullName>
    </submittedName>
</protein>
<accession>A0A7W6LLS3</accession>
<dbReference type="RefSeq" id="WP_246251378.1">
    <property type="nucleotide sequence ID" value="NZ_CP049249.1"/>
</dbReference>